<keyword evidence="2" id="KW-1185">Reference proteome</keyword>
<comment type="caution">
    <text evidence="1">The sequence shown here is derived from an EMBL/GenBank/DDBJ whole genome shotgun (WGS) entry which is preliminary data.</text>
</comment>
<organism evidence="1 2">
    <name type="scientific">Streptomyces collinus</name>
    <dbReference type="NCBI Taxonomy" id="42684"/>
    <lineage>
        <taxon>Bacteria</taxon>
        <taxon>Bacillati</taxon>
        <taxon>Actinomycetota</taxon>
        <taxon>Actinomycetes</taxon>
        <taxon>Kitasatosporales</taxon>
        <taxon>Streptomycetaceae</taxon>
        <taxon>Streptomyces</taxon>
    </lineage>
</organism>
<dbReference type="AlphaFoldDB" id="A0AA89QNI8"/>
<evidence type="ECO:0000313" key="2">
    <source>
        <dbReference type="Proteomes" id="UP000579531"/>
    </source>
</evidence>
<reference evidence="1 2" key="1">
    <citation type="submission" date="2020-08" db="EMBL/GenBank/DDBJ databases">
        <title>Sequencing the genomes of 1000 actinobacteria strains.</title>
        <authorList>
            <person name="Klenk H.-P."/>
        </authorList>
    </citation>
    <scope>NUCLEOTIDE SEQUENCE [LARGE SCALE GENOMIC DNA]</scope>
    <source>
        <strain evidence="1 2">DSM 40129</strain>
    </source>
</reference>
<dbReference type="GeneID" id="93843030"/>
<accession>A0AA89QNI8</accession>
<name>A0AA89QNI8_STRCU</name>
<protein>
    <submittedName>
        <fullName evidence="1">Tetratricopeptide (TPR) repeat protein</fullName>
    </submittedName>
</protein>
<dbReference type="RefSeq" id="WP_184853067.1">
    <property type="nucleotide sequence ID" value="NZ_BAABFE010000002.1"/>
</dbReference>
<gene>
    <name evidence="1" type="ORF">HNR72_006607</name>
</gene>
<dbReference type="Proteomes" id="UP000579531">
    <property type="component" value="Unassembled WGS sequence"/>
</dbReference>
<dbReference type="EMBL" id="JACHLX010000001">
    <property type="protein sequence ID" value="MBB5815579.1"/>
    <property type="molecule type" value="Genomic_DNA"/>
</dbReference>
<proteinExistence type="predicted"/>
<sequence length="146" mass="16126">MALLDRFTDPLDSARRALAECEAALRHRSRERDAVDYAFTLANKGLAHSRLAASDESHMSQAEQAYGQALDALPPDAHPALLGRIHYNLTGALLEAADRRPEARDEYLERAEASARGPRLPGRAPGHRRCMVSRAAASTWASWWPL</sequence>
<evidence type="ECO:0000313" key="1">
    <source>
        <dbReference type="EMBL" id="MBB5815579.1"/>
    </source>
</evidence>